<reference evidence="6 7" key="1">
    <citation type="submission" date="2023-07" db="EMBL/GenBank/DDBJ databases">
        <title>Pathogens genome sequencing project 196.</title>
        <authorList>
            <person name="Cao X."/>
        </authorList>
    </citation>
    <scope>NUCLEOTIDE SEQUENCE [LARGE SCALE GENOMIC DNA]</scope>
    <source>
        <strain evidence="6 7">SM41</strain>
    </source>
</reference>
<protein>
    <recommendedName>
        <fullName evidence="3">Stationary-phase-induced ribosome-associated protein</fullName>
    </recommendedName>
    <alternativeName>
        <fullName evidence="4">30S ribosomal protein S22</fullName>
    </alternativeName>
</protein>
<dbReference type="RefSeq" id="WP_060457523.1">
    <property type="nucleotide sequence ID" value="NZ_FCFI01000004.1"/>
</dbReference>
<comment type="similarity">
    <text evidence="2">Belongs to the SRA family.</text>
</comment>
<organism evidence="6 7">
    <name type="scientific">Serratia marcescens</name>
    <dbReference type="NCBI Taxonomy" id="615"/>
    <lineage>
        <taxon>Bacteria</taxon>
        <taxon>Pseudomonadati</taxon>
        <taxon>Pseudomonadota</taxon>
        <taxon>Gammaproteobacteria</taxon>
        <taxon>Enterobacterales</taxon>
        <taxon>Yersiniaceae</taxon>
        <taxon>Serratia</taxon>
    </lineage>
</organism>
<evidence type="ECO:0000313" key="6">
    <source>
        <dbReference type="EMBL" id="MDQ9554121.1"/>
    </source>
</evidence>
<evidence type="ECO:0000256" key="4">
    <source>
        <dbReference type="ARBA" id="ARBA00029685"/>
    </source>
</evidence>
<proteinExistence type="inferred from homology"/>
<dbReference type="AlphaFoldDB" id="A0ABD5BC31"/>
<evidence type="ECO:0000256" key="3">
    <source>
        <dbReference type="ARBA" id="ARBA00018210"/>
    </source>
</evidence>
<evidence type="ECO:0000256" key="1">
    <source>
        <dbReference type="ARBA" id="ARBA00004057"/>
    </source>
</evidence>
<sequence>MAKRKSNRAARRIMGMPHWRSNSQFQAKERHTGMWFVTQTNSWEVFESFYLSRKAIAARRQEKAL</sequence>
<gene>
    <name evidence="6" type="primary">sra</name>
    <name evidence="6" type="ORF">RF091_00990</name>
</gene>
<comment type="function">
    <text evidence="1">Although this protein associates with the 30S subunit of the ribosome it is not considered to be a bona fide ribosomal protein.</text>
</comment>
<evidence type="ECO:0000313" key="7">
    <source>
        <dbReference type="Proteomes" id="UP001234811"/>
    </source>
</evidence>
<name>A0ABD5BC31_SERMA</name>
<dbReference type="InterPro" id="IPR012607">
    <property type="entry name" value="SRA-like"/>
</dbReference>
<accession>A0ABD5BC31</accession>
<dbReference type="Proteomes" id="UP001234811">
    <property type="component" value="Unassembled WGS sequence"/>
</dbReference>
<evidence type="ECO:0000256" key="2">
    <source>
        <dbReference type="ARBA" id="ARBA00005929"/>
    </source>
</evidence>
<comment type="caution">
    <text evidence="6">The sequence shown here is derived from an EMBL/GenBank/DDBJ whole genome shotgun (WGS) entry which is preliminary data.</text>
</comment>
<dbReference type="NCBIfam" id="NF007473">
    <property type="entry name" value="PRK10057.1"/>
    <property type="match status" value="1"/>
</dbReference>
<feature type="compositionally biased region" description="Basic residues" evidence="5">
    <location>
        <begin position="1"/>
        <end position="11"/>
    </location>
</feature>
<evidence type="ECO:0000256" key="5">
    <source>
        <dbReference type="SAM" id="MobiDB-lite"/>
    </source>
</evidence>
<feature type="region of interest" description="Disordered" evidence="5">
    <location>
        <begin position="1"/>
        <end position="20"/>
    </location>
</feature>
<dbReference type="EMBL" id="JAVIPQ010000013">
    <property type="protein sequence ID" value="MDQ9554121.1"/>
    <property type="molecule type" value="Genomic_DNA"/>
</dbReference>